<evidence type="ECO:0000313" key="5">
    <source>
        <dbReference type="Proteomes" id="UP001203607"/>
    </source>
</evidence>
<feature type="signal peptide" evidence="2">
    <location>
        <begin position="1"/>
        <end position="20"/>
    </location>
</feature>
<evidence type="ECO:0000313" key="4">
    <source>
        <dbReference type="EMBL" id="MCL6275327.1"/>
    </source>
</evidence>
<keyword evidence="2" id="KW-0732">Signal</keyword>
<dbReference type="Pfam" id="PF13559">
    <property type="entry name" value="DUF4129"/>
    <property type="match status" value="1"/>
</dbReference>
<reference evidence="4 5" key="1">
    <citation type="submission" date="2022-05" db="EMBL/GenBank/DDBJ databases">
        <authorList>
            <person name="Park J.-S."/>
        </authorList>
    </citation>
    <scope>NUCLEOTIDE SEQUENCE [LARGE SCALE GENOMIC DNA]</scope>
    <source>
        <strain evidence="4 5">2012CJ35-5</strain>
    </source>
</reference>
<comment type="caution">
    <text evidence="4">The sequence shown here is derived from an EMBL/GenBank/DDBJ whole genome shotgun (WGS) entry which is preliminary data.</text>
</comment>
<dbReference type="Proteomes" id="UP001203607">
    <property type="component" value="Unassembled WGS sequence"/>
</dbReference>
<keyword evidence="1" id="KW-0472">Membrane</keyword>
<keyword evidence="5" id="KW-1185">Reference proteome</keyword>
<feature type="transmembrane region" description="Helical" evidence="1">
    <location>
        <begin position="98"/>
        <end position="116"/>
    </location>
</feature>
<organism evidence="4 5">
    <name type="scientific">Flagellimonas spongiicola</name>
    <dbReference type="NCBI Taxonomy" id="2942208"/>
    <lineage>
        <taxon>Bacteria</taxon>
        <taxon>Pseudomonadati</taxon>
        <taxon>Bacteroidota</taxon>
        <taxon>Flavobacteriia</taxon>
        <taxon>Flavobacteriales</taxon>
        <taxon>Flavobacteriaceae</taxon>
        <taxon>Flagellimonas</taxon>
    </lineage>
</organism>
<proteinExistence type="predicted"/>
<protein>
    <submittedName>
        <fullName evidence="4">DUF4129 domain-containing protein</fullName>
    </submittedName>
</protein>
<dbReference type="RefSeq" id="WP_249658514.1">
    <property type="nucleotide sequence ID" value="NZ_JAMFMA010000004.1"/>
</dbReference>
<name>A0ABT0PVA9_9FLAO</name>
<feature type="chain" id="PRO_5045759225" evidence="2">
    <location>
        <begin position="21"/>
        <end position="245"/>
    </location>
</feature>
<evidence type="ECO:0000256" key="2">
    <source>
        <dbReference type="SAM" id="SignalP"/>
    </source>
</evidence>
<feature type="transmembrane region" description="Helical" evidence="1">
    <location>
        <begin position="70"/>
        <end position="91"/>
    </location>
</feature>
<keyword evidence="1" id="KW-1133">Transmembrane helix</keyword>
<sequence>MKGKLIILAAFLLNLGHLLGQNDSLVKYDDSQLSPLEISQEQLQKYLDDDAFDYEITKTENGWWDSFKNWLYAIFLLLFQSLFGNEAAVGALATFLRILPYVLLAILLFLIIRFFIKANTRSLVYTQNNPNVVLLSEEERIIKTANIQQLIEEALAQQNYRLAVRYYYLFILQLLTERDIIEWELQKTNDDYITELNESKFKSPFSTVTLLYDYIWYGEFNIDKEHYGKAEKAFSELKKSILDHV</sequence>
<feature type="domain" description="Protein-glutamine gamma-glutamyltransferase-like C-terminal" evidence="3">
    <location>
        <begin position="168"/>
        <end position="233"/>
    </location>
</feature>
<dbReference type="EMBL" id="JAMFMA010000004">
    <property type="protein sequence ID" value="MCL6275327.1"/>
    <property type="molecule type" value="Genomic_DNA"/>
</dbReference>
<accession>A0ABT0PVA9</accession>
<dbReference type="InterPro" id="IPR025403">
    <property type="entry name" value="TgpA-like_C"/>
</dbReference>
<keyword evidence="1" id="KW-0812">Transmembrane</keyword>
<evidence type="ECO:0000259" key="3">
    <source>
        <dbReference type="Pfam" id="PF13559"/>
    </source>
</evidence>
<evidence type="ECO:0000256" key="1">
    <source>
        <dbReference type="SAM" id="Phobius"/>
    </source>
</evidence>
<gene>
    <name evidence="4" type="ORF">M3P19_15020</name>
</gene>